<evidence type="ECO:0000313" key="3">
    <source>
        <dbReference type="EMBL" id="EMR72297.1"/>
    </source>
</evidence>
<dbReference type="OMA" id="WIMTGAV"/>
<keyword evidence="2" id="KW-0812">Transmembrane</keyword>
<dbReference type="HOGENOM" id="CLU_158092_2_0_1"/>
<reference evidence="4" key="1">
    <citation type="journal article" date="2013" name="Genome Announc.">
        <title>Draft genome sequence of the grapevine dieback fungus Eutypa lata UCR-EL1.</title>
        <authorList>
            <person name="Blanco-Ulate B."/>
            <person name="Rolshausen P.E."/>
            <person name="Cantu D."/>
        </authorList>
    </citation>
    <scope>NUCLEOTIDE SEQUENCE [LARGE SCALE GENOMIC DNA]</scope>
    <source>
        <strain evidence="4">UCR-EL1</strain>
    </source>
</reference>
<sequence>MRRGTTPSNASAIAPTAARGGGGGMSLQRIIWTGAFAAVTIVGAIYGAGLKTQQEYKSEKKQVVQASVEDRIAVLENRRATLMSQKIPLDNKLAGLRKRMEAKEIQNAGRNGD</sequence>
<dbReference type="AlphaFoldDB" id="M7T6N5"/>
<gene>
    <name evidence="3" type="ORF">UCREL1_658</name>
</gene>
<keyword evidence="2" id="KW-1133">Transmembrane helix</keyword>
<dbReference type="eggNOG" id="ENOG502SWZV">
    <property type="taxonomic scope" value="Eukaryota"/>
</dbReference>
<dbReference type="OrthoDB" id="5428081at2759"/>
<protein>
    <submittedName>
        <fullName evidence="3">Uncharacterized protein</fullName>
    </submittedName>
</protein>
<dbReference type="Proteomes" id="UP000012174">
    <property type="component" value="Unassembled WGS sequence"/>
</dbReference>
<proteinExistence type="predicted"/>
<evidence type="ECO:0000313" key="4">
    <source>
        <dbReference type="Proteomes" id="UP000012174"/>
    </source>
</evidence>
<dbReference type="KEGG" id="ela:UCREL1_658"/>
<feature type="region of interest" description="Disordered" evidence="1">
    <location>
        <begin position="1"/>
        <end position="23"/>
    </location>
</feature>
<feature type="compositionally biased region" description="Polar residues" evidence="1">
    <location>
        <begin position="1"/>
        <end position="11"/>
    </location>
</feature>
<accession>M7T6N5</accession>
<organism evidence="3 4">
    <name type="scientific">Eutypa lata (strain UCR-EL1)</name>
    <name type="common">Grapevine dieback disease fungus</name>
    <name type="synonym">Eutypa armeniacae</name>
    <dbReference type="NCBI Taxonomy" id="1287681"/>
    <lineage>
        <taxon>Eukaryota</taxon>
        <taxon>Fungi</taxon>
        <taxon>Dikarya</taxon>
        <taxon>Ascomycota</taxon>
        <taxon>Pezizomycotina</taxon>
        <taxon>Sordariomycetes</taxon>
        <taxon>Xylariomycetidae</taxon>
        <taxon>Xylariales</taxon>
        <taxon>Diatrypaceae</taxon>
        <taxon>Eutypa</taxon>
    </lineage>
</organism>
<keyword evidence="2" id="KW-0472">Membrane</keyword>
<feature type="transmembrane region" description="Helical" evidence="2">
    <location>
        <begin position="30"/>
        <end position="50"/>
    </location>
</feature>
<dbReference type="EMBL" id="KB705478">
    <property type="protein sequence ID" value="EMR72297.1"/>
    <property type="molecule type" value="Genomic_DNA"/>
</dbReference>
<keyword evidence="4" id="KW-1185">Reference proteome</keyword>
<evidence type="ECO:0000256" key="2">
    <source>
        <dbReference type="SAM" id="Phobius"/>
    </source>
</evidence>
<name>M7T6N5_EUTLA</name>
<evidence type="ECO:0000256" key="1">
    <source>
        <dbReference type="SAM" id="MobiDB-lite"/>
    </source>
</evidence>